<dbReference type="InterPro" id="IPR018060">
    <property type="entry name" value="HTH_AraC"/>
</dbReference>
<keyword evidence="1" id="KW-0805">Transcription regulation</keyword>
<keyword evidence="3" id="KW-0804">Transcription</keyword>
<dbReference type="EMBL" id="JAJEQN010000008">
    <property type="protein sequence ID" value="MCC2220954.1"/>
    <property type="molecule type" value="Genomic_DNA"/>
</dbReference>
<dbReference type="Gene3D" id="1.10.10.60">
    <property type="entry name" value="Homeodomain-like"/>
    <property type="match status" value="2"/>
</dbReference>
<protein>
    <submittedName>
        <fullName evidence="5">AraC family transcriptional regulator</fullName>
    </submittedName>
</protein>
<dbReference type="Gene3D" id="2.60.120.10">
    <property type="entry name" value="Jelly Rolls"/>
    <property type="match status" value="1"/>
</dbReference>
<proteinExistence type="predicted"/>
<dbReference type="GO" id="GO:0003700">
    <property type="term" value="F:DNA-binding transcription factor activity"/>
    <property type="evidence" value="ECO:0007669"/>
    <property type="project" value="InterPro"/>
</dbReference>
<dbReference type="PROSITE" id="PS01124">
    <property type="entry name" value="HTH_ARAC_FAMILY_2"/>
    <property type="match status" value="1"/>
</dbReference>
<dbReference type="InterPro" id="IPR014710">
    <property type="entry name" value="RmlC-like_jellyroll"/>
</dbReference>
<evidence type="ECO:0000256" key="3">
    <source>
        <dbReference type="ARBA" id="ARBA00023163"/>
    </source>
</evidence>
<dbReference type="InterPro" id="IPR037923">
    <property type="entry name" value="HTH-like"/>
</dbReference>
<keyword evidence="2" id="KW-0238">DNA-binding</keyword>
<gene>
    <name evidence="5" type="ORF">LKD48_04740</name>
</gene>
<evidence type="ECO:0000256" key="2">
    <source>
        <dbReference type="ARBA" id="ARBA00023125"/>
    </source>
</evidence>
<dbReference type="Proteomes" id="UP001198200">
    <property type="component" value="Unassembled WGS sequence"/>
</dbReference>
<sequence>MHEPLTGSFPFAALTAVLPDDISSISIHWQDTMEILLIREGNGRVSIDLEKISVKKGDICLILPGQLHSIDADSNSSLKISMIQFPLSLLSGGTDNDDAFAFLEPLSKGEQVIPWLITPEDGWYNEFRQCFEEMFQLQTFYSAAYPLGIKSCLFRLFYLLFYNEPSVKPKSRPQKSVVKTKQIISYITDHYSEPLSTEQMAKVCEFSESHFIKFFKSTIGITFTECLNSYRLSQAARLLLADTDEPIMDIARRCGFNSIPHFNRVFKKKYGITPSALRGTKSSPEKADPSLS</sequence>
<evidence type="ECO:0000313" key="6">
    <source>
        <dbReference type="Proteomes" id="UP001198200"/>
    </source>
</evidence>
<evidence type="ECO:0000256" key="1">
    <source>
        <dbReference type="ARBA" id="ARBA00023015"/>
    </source>
</evidence>
<dbReference type="SMART" id="SM00342">
    <property type="entry name" value="HTH_ARAC"/>
    <property type="match status" value="1"/>
</dbReference>
<dbReference type="PANTHER" id="PTHR43280:SF28">
    <property type="entry name" value="HTH-TYPE TRANSCRIPTIONAL ACTIVATOR RHAS"/>
    <property type="match status" value="1"/>
</dbReference>
<name>A0AAE3E386_9FIRM</name>
<dbReference type="Pfam" id="PF12833">
    <property type="entry name" value="HTH_18"/>
    <property type="match status" value="1"/>
</dbReference>
<dbReference type="InterPro" id="IPR009057">
    <property type="entry name" value="Homeodomain-like_sf"/>
</dbReference>
<dbReference type="AlphaFoldDB" id="A0AAE3E386"/>
<dbReference type="Pfam" id="PF02311">
    <property type="entry name" value="AraC_binding"/>
    <property type="match status" value="1"/>
</dbReference>
<feature type="domain" description="HTH araC/xylS-type" evidence="4">
    <location>
        <begin position="181"/>
        <end position="280"/>
    </location>
</feature>
<dbReference type="SUPFAM" id="SSF46689">
    <property type="entry name" value="Homeodomain-like"/>
    <property type="match status" value="2"/>
</dbReference>
<evidence type="ECO:0000259" key="4">
    <source>
        <dbReference type="PROSITE" id="PS01124"/>
    </source>
</evidence>
<dbReference type="GO" id="GO:0043565">
    <property type="term" value="F:sequence-specific DNA binding"/>
    <property type="evidence" value="ECO:0007669"/>
    <property type="project" value="InterPro"/>
</dbReference>
<dbReference type="PROSITE" id="PS00041">
    <property type="entry name" value="HTH_ARAC_FAMILY_1"/>
    <property type="match status" value="1"/>
</dbReference>
<dbReference type="PANTHER" id="PTHR43280">
    <property type="entry name" value="ARAC-FAMILY TRANSCRIPTIONAL REGULATOR"/>
    <property type="match status" value="1"/>
</dbReference>
<accession>A0AAE3E386</accession>
<dbReference type="SUPFAM" id="SSF51215">
    <property type="entry name" value="Regulatory protein AraC"/>
    <property type="match status" value="1"/>
</dbReference>
<reference evidence="5 6" key="1">
    <citation type="submission" date="2021-10" db="EMBL/GenBank/DDBJ databases">
        <title>Anaerobic single-cell dispensing facilitates the cultivation of human gut bacteria.</title>
        <authorList>
            <person name="Afrizal A."/>
        </authorList>
    </citation>
    <scope>NUCLEOTIDE SEQUENCE [LARGE SCALE GENOMIC DNA]</scope>
    <source>
        <strain evidence="5 6">CLA-AA-H224</strain>
    </source>
</reference>
<dbReference type="PRINTS" id="PR00032">
    <property type="entry name" value="HTHARAC"/>
</dbReference>
<dbReference type="InterPro" id="IPR020449">
    <property type="entry name" value="Tscrpt_reg_AraC-type_HTH"/>
</dbReference>
<dbReference type="InterPro" id="IPR018062">
    <property type="entry name" value="HTH_AraC-typ_CS"/>
</dbReference>
<dbReference type="InterPro" id="IPR003313">
    <property type="entry name" value="AraC-bd"/>
</dbReference>
<keyword evidence="6" id="KW-1185">Reference proteome</keyword>
<organism evidence="5 6">
    <name type="scientific">Anthropogastromicrobium aceti</name>
    <dbReference type="NCBI Taxonomy" id="2981768"/>
    <lineage>
        <taxon>Bacteria</taxon>
        <taxon>Bacillati</taxon>
        <taxon>Bacillota</taxon>
        <taxon>Clostridia</taxon>
        <taxon>Lachnospirales</taxon>
        <taxon>Lachnospiraceae</taxon>
        <taxon>Anthropogastromicrobium</taxon>
    </lineage>
</organism>
<evidence type="ECO:0000313" key="5">
    <source>
        <dbReference type="EMBL" id="MCC2220954.1"/>
    </source>
</evidence>
<comment type="caution">
    <text evidence="5">The sequence shown here is derived from an EMBL/GenBank/DDBJ whole genome shotgun (WGS) entry which is preliminary data.</text>
</comment>